<keyword evidence="5" id="KW-1185">Reference proteome</keyword>
<proteinExistence type="inferred from homology"/>
<keyword evidence="3" id="KW-0012">Acyltransferase</keyword>
<accession>A0ABR2HHF1</accession>
<gene>
    <name evidence="4" type="ORF">M9Y10_019490</name>
</gene>
<comment type="similarity">
    <text evidence="1">Belongs to the antibiotic N-acetyltransferase family.</text>
</comment>
<evidence type="ECO:0000256" key="2">
    <source>
        <dbReference type="ARBA" id="ARBA00022679"/>
    </source>
</evidence>
<dbReference type="Proteomes" id="UP001470230">
    <property type="component" value="Unassembled WGS sequence"/>
</dbReference>
<sequence>MNLDKQDFIDAIDSLGINGSEVCIHSSMKSFRVNIKCGIEGIINSFLDQKCTIMVPTFSDIYEARPIPKYMPERNGAGDYSYFFNKTYADAEPFEATSKEISAEDMGIFSKCVLDNSKSVRGSHPLNSFTALGRHAGRLVSCQTWRDVYAPFKQLCEDDGYVLLIGVGLSSATIIHYAEQVAGRHPFIRWSADKNKEVSPVSAGGCSEGFDHFNNALCNFVKKVKVAESEWKCYKARDIVDACSESIRKNPEITHCGDICCDRCNDAVQGGCILSDNFWNK</sequence>
<dbReference type="InterPro" id="IPR003679">
    <property type="entry name" value="Amioglycoside_AcTrfase"/>
</dbReference>
<dbReference type="Pfam" id="PF02522">
    <property type="entry name" value="Antibiotic_NAT"/>
    <property type="match status" value="1"/>
</dbReference>
<evidence type="ECO:0008006" key="6">
    <source>
        <dbReference type="Google" id="ProtNLM"/>
    </source>
</evidence>
<name>A0ABR2HHF1_9EUKA</name>
<organism evidence="4 5">
    <name type="scientific">Tritrichomonas musculus</name>
    <dbReference type="NCBI Taxonomy" id="1915356"/>
    <lineage>
        <taxon>Eukaryota</taxon>
        <taxon>Metamonada</taxon>
        <taxon>Parabasalia</taxon>
        <taxon>Tritrichomonadida</taxon>
        <taxon>Tritrichomonadidae</taxon>
        <taxon>Tritrichomonas</taxon>
    </lineage>
</organism>
<keyword evidence="2" id="KW-0808">Transferase</keyword>
<dbReference type="PANTHER" id="PTHR11104:SF0">
    <property type="entry name" value="SPBETA PROPHAGE-DERIVED AMINOGLYCOSIDE N(3')-ACETYLTRANSFERASE-LIKE PROTEIN YOKD"/>
    <property type="match status" value="1"/>
</dbReference>
<evidence type="ECO:0000256" key="1">
    <source>
        <dbReference type="ARBA" id="ARBA00006383"/>
    </source>
</evidence>
<comment type="caution">
    <text evidence="4">The sequence shown here is derived from an EMBL/GenBank/DDBJ whole genome shotgun (WGS) entry which is preliminary data.</text>
</comment>
<evidence type="ECO:0000313" key="4">
    <source>
        <dbReference type="EMBL" id="KAK8846921.1"/>
    </source>
</evidence>
<dbReference type="EMBL" id="JAPFFF010000028">
    <property type="protein sequence ID" value="KAK8846921.1"/>
    <property type="molecule type" value="Genomic_DNA"/>
</dbReference>
<dbReference type="SUPFAM" id="SSF110710">
    <property type="entry name" value="TTHA0583/YokD-like"/>
    <property type="match status" value="1"/>
</dbReference>
<protein>
    <recommendedName>
        <fullName evidence="6">Aminoglycoside N(3)-acetyltransferase</fullName>
    </recommendedName>
</protein>
<dbReference type="InterPro" id="IPR028345">
    <property type="entry name" value="Antibiotic_NAT-like"/>
</dbReference>
<reference evidence="4 5" key="1">
    <citation type="submission" date="2024-04" db="EMBL/GenBank/DDBJ databases">
        <title>Tritrichomonas musculus Genome.</title>
        <authorList>
            <person name="Alves-Ferreira E."/>
            <person name="Grigg M."/>
            <person name="Lorenzi H."/>
            <person name="Galac M."/>
        </authorList>
    </citation>
    <scope>NUCLEOTIDE SEQUENCE [LARGE SCALE GENOMIC DNA]</scope>
    <source>
        <strain evidence="4 5">EAF2021</strain>
    </source>
</reference>
<dbReference type="PANTHER" id="PTHR11104">
    <property type="entry name" value="AMINOGLYCOSIDE N3-ACETYLTRANSFERASE"/>
    <property type="match status" value="1"/>
</dbReference>
<evidence type="ECO:0000313" key="5">
    <source>
        <dbReference type="Proteomes" id="UP001470230"/>
    </source>
</evidence>
<evidence type="ECO:0000256" key="3">
    <source>
        <dbReference type="ARBA" id="ARBA00023315"/>
    </source>
</evidence>